<dbReference type="GO" id="GO:0103068">
    <property type="term" value="F:leukotriene C4 gamma-glutamyl transferase activity"/>
    <property type="evidence" value="ECO:0007669"/>
    <property type="project" value="UniProtKB-EC"/>
</dbReference>
<dbReference type="PANTHER" id="PTHR43199:SF1">
    <property type="entry name" value="GLUTATHIONE HYDROLASE PROENZYME"/>
    <property type="match status" value="1"/>
</dbReference>
<evidence type="ECO:0000256" key="1">
    <source>
        <dbReference type="ARBA" id="ARBA00001049"/>
    </source>
</evidence>
<gene>
    <name evidence="14" type="primary">ggt</name>
    <name evidence="14" type="ORF">KUV31_12140</name>
</gene>
<evidence type="ECO:0000256" key="11">
    <source>
        <dbReference type="RuleBase" id="RU368036"/>
    </source>
</evidence>
<dbReference type="GO" id="GO:0006751">
    <property type="term" value="P:glutathione catabolic process"/>
    <property type="evidence" value="ECO:0007669"/>
    <property type="project" value="UniProtKB-UniRule"/>
</dbReference>
<comment type="subunit">
    <text evidence="11">This enzyme consists of two polypeptide chains, which are synthesized in precursor form from a single polypeptide.</text>
</comment>
<dbReference type="PRINTS" id="PR01210">
    <property type="entry name" value="GGTRANSPTASE"/>
</dbReference>
<dbReference type="RefSeq" id="WP_222405722.1">
    <property type="nucleotide sequence ID" value="NZ_JAHVKP010000001.1"/>
</dbReference>
<evidence type="ECO:0000256" key="8">
    <source>
        <dbReference type="ARBA" id="ARBA00047417"/>
    </source>
</evidence>
<dbReference type="InterPro" id="IPR051792">
    <property type="entry name" value="GGT_bact"/>
</dbReference>
<dbReference type="Proteomes" id="UP000824927">
    <property type="component" value="Unassembled WGS sequence"/>
</dbReference>
<comment type="PTM">
    <text evidence="11">Cleaved by autocatalysis into a large and a small subunit.</text>
</comment>
<proteinExistence type="inferred from homology"/>
<dbReference type="EC" id="2.3.2.2" evidence="11"/>
<feature type="binding site" evidence="10">
    <location>
        <begin position="449"/>
        <end position="450"/>
    </location>
    <ligand>
        <name>L-glutamate</name>
        <dbReference type="ChEBI" id="CHEBI:29985"/>
    </ligand>
</feature>
<dbReference type="Gene3D" id="1.10.246.130">
    <property type="match status" value="1"/>
</dbReference>
<accession>A0A9Q3S3G0</accession>
<feature type="signal peptide" evidence="13">
    <location>
        <begin position="1"/>
        <end position="22"/>
    </location>
</feature>
<name>A0A9Q3S3G0_9SPHN</name>
<dbReference type="InterPro" id="IPR029055">
    <property type="entry name" value="Ntn_hydrolases_N"/>
</dbReference>
<feature type="binding site" evidence="10">
    <location>
        <position position="472"/>
    </location>
    <ligand>
        <name>L-glutamate</name>
        <dbReference type="ChEBI" id="CHEBI:29985"/>
    </ligand>
</feature>
<dbReference type="AlphaFoldDB" id="A0A9Q3S3G0"/>
<dbReference type="EC" id="3.4.19.13" evidence="11"/>
<feature type="active site" description="Nucleophile" evidence="9">
    <location>
        <position position="385"/>
    </location>
</feature>
<evidence type="ECO:0000256" key="5">
    <source>
        <dbReference type="ARBA" id="ARBA00022801"/>
    </source>
</evidence>
<dbReference type="PANTHER" id="PTHR43199">
    <property type="entry name" value="GLUTATHIONE HYDROLASE"/>
    <property type="match status" value="1"/>
</dbReference>
<dbReference type="GO" id="GO:0036374">
    <property type="term" value="F:glutathione hydrolase activity"/>
    <property type="evidence" value="ECO:0007669"/>
    <property type="project" value="UniProtKB-UniRule"/>
</dbReference>
<dbReference type="Gene3D" id="3.60.20.40">
    <property type="match status" value="1"/>
</dbReference>
<comment type="pathway">
    <text evidence="11">Sulfur metabolism; glutathione metabolism.</text>
</comment>
<evidence type="ECO:0000313" key="15">
    <source>
        <dbReference type="Proteomes" id="UP000824927"/>
    </source>
</evidence>
<evidence type="ECO:0000256" key="6">
    <source>
        <dbReference type="ARBA" id="ARBA00023145"/>
    </source>
</evidence>
<dbReference type="InterPro" id="IPR043138">
    <property type="entry name" value="GGT_lsub"/>
</dbReference>
<evidence type="ECO:0000256" key="2">
    <source>
        <dbReference type="ARBA" id="ARBA00001089"/>
    </source>
</evidence>
<dbReference type="Pfam" id="PF01019">
    <property type="entry name" value="G_glu_transpept"/>
    <property type="match status" value="1"/>
</dbReference>
<comment type="similarity">
    <text evidence="3 11">Belongs to the gamma-glutamyltransferase family.</text>
</comment>
<keyword evidence="11" id="KW-0317">Glutathione biosynthesis</keyword>
<evidence type="ECO:0000256" key="13">
    <source>
        <dbReference type="SAM" id="SignalP"/>
    </source>
</evidence>
<evidence type="ECO:0000256" key="10">
    <source>
        <dbReference type="PIRSR" id="PIRSR600101-2"/>
    </source>
</evidence>
<dbReference type="SUPFAM" id="SSF56235">
    <property type="entry name" value="N-terminal nucleophile aminohydrolases (Ntn hydrolases)"/>
    <property type="match status" value="1"/>
</dbReference>
<feature type="binding site" evidence="10">
    <location>
        <position position="425"/>
    </location>
    <ligand>
        <name>L-glutamate</name>
        <dbReference type="ChEBI" id="CHEBI:29985"/>
    </ligand>
</feature>
<sequence length="566" mass="59523">MYRITLVSLSALALAGCQTAPSAPQQTVSIGAVTAADPRAQAAGEEILAKGGSATDAAIAVMLALTVVEPQSSGIGGGGFLIRGEADGDVTTYDGRETAPSGATPDWFLDENGDLPPFIQSVRSGLSVGVPGNIALAAKAHAAHGKLAWAELFGPAIRLAREGFRINPRLNNSLSSARNRAAFTAEGRALFFGSDGEPLPVGTLVTNEALARTFEGLAAGGTRAFYEGENATGLALVVAQDTPRPGAMTYNDIAGYEAKERDAVCTSYREYRVCSMGPPTSGGVAVQQILGQLERFDLAALGADNPVVWHLFLESQRLAYADREIYLADPDFVTVPVTGLLDKDYLAQRSELISADGRMETAEAGTPPGALTTMADGDEPEEKGTSHFAVVDGAGTMVSYTSTVEGPFGSGLMFGGYYLNNELTDFSRSPMVDGRVVANRVEGGKRPRSSMSPTVIYDPQGKPFMAVGAAGGSTIPVSTVRSIIGAIDFDMSARDALNLPFIMAFGDRVLIEEGTWLETSADAFRALGHEELIVRSAPIKAGAILYRDGTWQSERDPRLEGVLDLP</sequence>
<comment type="catalytic activity">
    <reaction evidence="2 11">
        <text>glutathione + H2O = L-cysteinylglycine + L-glutamate</text>
        <dbReference type="Rhea" id="RHEA:28807"/>
        <dbReference type="ChEBI" id="CHEBI:15377"/>
        <dbReference type="ChEBI" id="CHEBI:29985"/>
        <dbReference type="ChEBI" id="CHEBI:57925"/>
        <dbReference type="ChEBI" id="CHEBI:61694"/>
        <dbReference type="EC" id="3.4.19.13"/>
    </reaction>
</comment>
<comment type="catalytic activity">
    <reaction evidence="1 11">
        <text>an S-substituted glutathione + H2O = an S-substituted L-cysteinylglycine + L-glutamate</text>
        <dbReference type="Rhea" id="RHEA:59468"/>
        <dbReference type="ChEBI" id="CHEBI:15377"/>
        <dbReference type="ChEBI" id="CHEBI:29985"/>
        <dbReference type="ChEBI" id="CHEBI:90779"/>
        <dbReference type="ChEBI" id="CHEBI:143103"/>
        <dbReference type="EC" id="3.4.19.13"/>
    </reaction>
</comment>
<dbReference type="GO" id="GO:0006750">
    <property type="term" value="P:glutathione biosynthetic process"/>
    <property type="evidence" value="ECO:0007669"/>
    <property type="project" value="UniProtKB-KW"/>
</dbReference>
<feature type="chain" id="PRO_5040258750" description="Glutathione hydrolase proenzyme" evidence="13">
    <location>
        <begin position="23"/>
        <end position="566"/>
    </location>
</feature>
<dbReference type="NCBIfam" id="TIGR00066">
    <property type="entry name" value="g_glut_trans"/>
    <property type="match status" value="1"/>
</dbReference>
<keyword evidence="4 11" id="KW-0808">Transferase</keyword>
<evidence type="ECO:0000313" key="14">
    <source>
        <dbReference type="EMBL" id="MBY6219090.1"/>
    </source>
</evidence>
<comment type="caution">
    <text evidence="14">The sequence shown here is derived from an EMBL/GenBank/DDBJ whole genome shotgun (WGS) entry which is preliminary data.</text>
</comment>
<evidence type="ECO:0000256" key="4">
    <source>
        <dbReference type="ARBA" id="ARBA00022679"/>
    </source>
</evidence>
<evidence type="ECO:0000256" key="9">
    <source>
        <dbReference type="PIRSR" id="PIRSR600101-1"/>
    </source>
</evidence>
<protein>
    <recommendedName>
        <fullName evidence="11">Glutathione hydrolase proenzyme</fullName>
        <ecNumber evidence="11">2.3.2.2</ecNumber>
        <ecNumber evidence="11">3.4.19.13</ecNumber>
    </recommendedName>
    <component>
        <recommendedName>
            <fullName evidence="11">Glutathione hydrolase large chain</fullName>
        </recommendedName>
    </component>
    <component>
        <recommendedName>
            <fullName evidence="11">Glutathione hydrolase small chain</fullName>
        </recommendedName>
    </component>
</protein>
<dbReference type="PROSITE" id="PS51257">
    <property type="entry name" value="PROKAR_LIPOPROTEIN"/>
    <property type="match status" value="1"/>
</dbReference>
<evidence type="ECO:0000256" key="7">
    <source>
        <dbReference type="ARBA" id="ARBA00023315"/>
    </source>
</evidence>
<dbReference type="InterPro" id="IPR043137">
    <property type="entry name" value="GGT_ssub_C"/>
</dbReference>
<keyword evidence="7 11" id="KW-0012">Acyltransferase</keyword>
<dbReference type="InterPro" id="IPR000101">
    <property type="entry name" value="GGT_peptidase"/>
</dbReference>
<evidence type="ECO:0000256" key="12">
    <source>
        <dbReference type="SAM" id="MobiDB-lite"/>
    </source>
</evidence>
<keyword evidence="13" id="KW-0732">Signal</keyword>
<reference evidence="14" key="1">
    <citation type="submission" date="2021-06" db="EMBL/GenBank/DDBJ databases">
        <title>50 bacteria genomes isolated from Dapeng, Shenzhen, China.</title>
        <authorList>
            <person name="Zheng W."/>
            <person name="Yu S."/>
            <person name="Huang Y."/>
        </authorList>
    </citation>
    <scope>NUCLEOTIDE SEQUENCE</scope>
    <source>
        <strain evidence="14">DP4N28-2</strain>
    </source>
</reference>
<comment type="catalytic activity">
    <reaction evidence="8 11">
        <text>an N-terminal (5-L-glutamyl)-[peptide] + an alpha-amino acid = 5-L-glutamyl amino acid + an N-terminal L-alpha-aminoacyl-[peptide]</text>
        <dbReference type="Rhea" id="RHEA:23904"/>
        <dbReference type="Rhea" id="RHEA-COMP:9780"/>
        <dbReference type="Rhea" id="RHEA-COMP:9795"/>
        <dbReference type="ChEBI" id="CHEBI:77644"/>
        <dbReference type="ChEBI" id="CHEBI:78597"/>
        <dbReference type="ChEBI" id="CHEBI:78599"/>
        <dbReference type="ChEBI" id="CHEBI:78608"/>
        <dbReference type="EC" id="2.3.2.2"/>
    </reaction>
</comment>
<dbReference type="EMBL" id="JAHVKP010000001">
    <property type="protein sequence ID" value="MBY6219090.1"/>
    <property type="molecule type" value="Genomic_DNA"/>
</dbReference>
<feature type="region of interest" description="Disordered" evidence="12">
    <location>
        <begin position="361"/>
        <end position="383"/>
    </location>
</feature>
<organism evidence="14 15">
    <name type="scientific">Qipengyuania aquimaris</name>
    <dbReference type="NCBI Taxonomy" id="255984"/>
    <lineage>
        <taxon>Bacteria</taxon>
        <taxon>Pseudomonadati</taxon>
        <taxon>Pseudomonadota</taxon>
        <taxon>Alphaproteobacteria</taxon>
        <taxon>Sphingomonadales</taxon>
        <taxon>Erythrobacteraceae</taxon>
        <taxon>Qipengyuania</taxon>
    </lineage>
</organism>
<evidence type="ECO:0000256" key="3">
    <source>
        <dbReference type="ARBA" id="ARBA00009381"/>
    </source>
</evidence>
<keyword evidence="6 11" id="KW-0865">Zymogen</keyword>
<feature type="binding site" evidence="10">
    <location>
        <position position="96"/>
    </location>
    <ligand>
        <name>L-glutamate</name>
        <dbReference type="ChEBI" id="CHEBI:29985"/>
    </ligand>
</feature>
<keyword evidence="5 11" id="KW-0378">Hydrolase</keyword>